<evidence type="ECO:0000313" key="2">
    <source>
        <dbReference type="EMBL" id="AKH97296.1"/>
    </source>
</evidence>
<dbReference type="Proteomes" id="UP000069906">
    <property type="component" value="Chromosome"/>
</dbReference>
<dbReference type="AlphaFoldDB" id="A0A0F7P818"/>
<dbReference type="KEGG" id="hsu:HLASF_0801"/>
<dbReference type="PATRIC" id="fig|1604004.4.peg.838"/>
<dbReference type="PIRSF" id="PIRSF000887">
    <property type="entry name" value="Pesterase_MJ0037"/>
    <property type="match status" value="1"/>
</dbReference>
<evidence type="ECO:0000313" key="4">
    <source>
        <dbReference type="Proteomes" id="UP000060390"/>
    </source>
</evidence>
<dbReference type="Proteomes" id="UP000060390">
    <property type="component" value="Chromosome"/>
</dbReference>
<sequence>MKTADFELVDRTLYLPAADTLVLADLHLGRDRSSAVELPVGERDDIHERIATHLELISPSHVVLAGDLLHSFDRVPTGVSESLRGVKDRIDDAGATVTVLQGNHDTMLSTLLSGPTQSEYRLSDDVIVAHGHRRPTVAAKRYVVGHEHPTILVEGARHPCALACADQFDGSEVIVVPAFTRLARGTLVNDLDAADSVSPLLTDLDRCRPIISTDDGPLEFPPLGTLRSLL</sequence>
<reference evidence="4" key="2">
    <citation type="submission" date="2015-05" db="EMBL/GenBank/DDBJ databases">
        <title>Complete genome sequence of Halanaeroarchaeum sulfurireducens type strain M27-SA2, a sulfate-reducer haloarchaeon from marine anoxic lake Medee.</title>
        <authorList>
            <person name="Messina E."/>
            <person name="Kublanov I.V."/>
            <person name="Toshchakov S."/>
            <person name="Arcadi E."/>
            <person name="La Spada G."/>
            <person name="La Cono V."/>
            <person name="Yakimov M.M."/>
        </authorList>
    </citation>
    <scope>NUCLEOTIDE SEQUENCE [LARGE SCALE GENOMIC DNA]</scope>
    <source>
        <strain evidence="4">M27-SA2</strain>
    </source>
</reference>
<dbReference type="Pfam" id="PF00149">
    <property type="entry name" value="Metallophos"/>
    <property type="match status" value="1"/>
</dbReference>
<accession>A0A0F7P818</accession>
<dbReference type="KEGG" id="hsf:HLASA_0798"/>
<evidence type="ECO:0000313" key="3">
    <source>
        <dbReference type="EMBL" id="ALG81698.1"/>
    </source>
</evidence>
<keyword evidence="5" id="KW-1185">Reference proteome</keyword>
<dbReference type="HOGENOM" id="CLU_075478_0_1_2"/>
<evidence type="ECO:0000259" key="1">
    <source>
        <dbReference type="Pfam" id="PF00149"/>
    </source>
</evidence>
<dbReference type="PANTHER" id="PTHR39323:SF1">
    <property type="entry name" value="BLR1149 PROTEIN"/>
    <property type="match status" value="1"/>
</dbReference>
<dbReference type="GeneID" id="26010161"/>
<gene>
    <name evidence="3" type="ORF">HLASA_0798</name>
    <name evidence="2" type="ORF">HLASF_0801</name>
</gene>
<feature type="domain" description="Calcineurin-like phosphoesterase" evidence="1">
    <location>
        <begin position="21"/>
        <end position="112"/>
    </location>
</feature>
<dbReference type="GO" id="GO:0016787">
    <property type="term" value="F:hydrolase activity"/>
    <property type="evidence" value="ECO:0007669"/>
    <property type="project" value="InterPro"/>
</dbReference>
<dbReference type="PANTHER" id="PTHR39323">
    <property type="entry name" value="BLR1149 PROTEIN"/>
    <property type="match status" value="1"/>
</dbReference>
<reference evidence="2 5" key="1">
    <citation type="journal article" date="2015" name="ISME J.">
        <title>Elemental sulfur and acetate can support life of a novel strictly anaerobic haloarchaeon.</title>
        <authorList>
            <person name="Sorokin D.Y."/>
            <person name="Kublanov I.V."/>
            <person name="Gavrilov S.N."/>
            <person name="Rojo D."/>
            <person name="Roman P."/>
            <person name="Golyshin P.N."/>
            <person name="Slepak V.Z."/>
            <person name="Smedile F."/>
            <person name="Ferrer M."/>
            <person name="Messina E."/>
            <person name="La Cono V."/>
            <person name="Yakimov M.M."/>
        </authorList>
    </citation>
    <scope>NUCLEOTIDE SEQUENCE [LARGE SCALE GENOMIC DNA]</scope>
    <source>
        <strain evidence="2 5">HSR2</strain>
    </source>
</reference>
<proteinExistence type="predicted"/>
<dbReference type="STRING" id="1604004.HLASA_0798"/>
<protein>
    <submittedName>
        <fullName evidence="2">Putative phosphoesterase, ICC</fullName>
    </submittedName>
</protein>
<name>A0A0F7P818_9EURY</name>
<reference evidence="3 4" key="3">
    <citation type="journal article" date="2016" name="Stand. Genomic Sci.">
        <title>Complete genome sequence of 'Halanaeroarchaeum sulfurireducens' M27-SA2, a sulfur-reducing and acetate-oxidizing haloarchaeon from the deep-sea hypersaline anoxic lake Medee.</title>
        <authorList>
            <person name="Messina E."/>
            <person name="Sorokin D.Y."/>
            <person name="Kublanov I.V."/>
            <person name="Toshchakov S."/>
            <person name="Lopatina A."/>
            <person name="Arcadi E."/>
            <person name="Smedile F."/>
            <person name="La Spada G."/>
            <person name="La Cono V."/>
            <person name="Yakimov M.M."/>
        </authorList>
    </citation>
    <scope>NUCLEOTIDE SEQUENCE [LARGE SCALE GENOMIC DNA]</scope>
    <source>
        <strain evidence="3 4">M27-SA2</strain>
    </source>
</reference>
<evidence type="ECO:0000313" key="5">
    <source>
        <dbReference type="Proteomes" id="UP000069906"/>
    </source>
</evidence>
<dbReference type="SUPFAM" id="SSF56300">
    <property type="entry name" value="Metallo-dependent phosphatases"/>
    <property type="match status" value="1"/>
</dbReference>
<dbReference type="InterPro" id="IPR004843">
    <property type="entry name" value="Calcineurin-like_PHP"/>
</dbReference>
<dbReference type="InterPro" id="IPR024173">
    <property type="entry name" value="Pesterase_MJ0037-like"/>
</dbReference>
<organism evidence="2 5">
    <name type="scientific">Halanaeroarchaeum sulfurireducens</name>
    <dbReference type="NCBI Taxonomy" id="1604004"/>
    <lineage>
        <taxon>Archaea</taxon>
        <taxon>Methanobacteriati</taxon>
        <taxon>Methanobacteriota</taxon>
        <taxon>Stenosarchaea group</taxon>
        <taxon>Halobacteria</taxon>
        <taxon>Halobacteriales</taxon>
        <taxon>Halobacteriaceae</taxon>
        <taxon>Halanaeroarchaeum</taxon>
    </lineage>
</organism>
<dbReference type="Gene3D" id="3.60.21.10">
    <property type="match status" value="1"/>
</dbReference>
<dbReference type="EMBL" id="CP011564">
    <property type="protein sequence ID" value="ALG81698.1"/>
    <property type="molecule type" value="Genomic_DNA"/>
</dbReference>
<dbReference type="InterPro" id="IPR029052">
    <property type="entry name" value="Metallo-depent_PP-like"/>
</dbReference>
<dbReference type="RefSeq" id="WP_235272190.1">
    <property type="nucleotide sequence ID" value="NZ_CP008874.1"/>
</dbReference>
<dbReference type="EMBL" id="CP008874">
    <property type="protein sequence ID" value="AKH97296.1"/>
    <property type="molecule type" value="Genomic_DNA"/>
</dbReference>